<keyword evidence="3" id="KW-1185">Reference proteome</keyword>
<proteinExistence type="predicted"/>
<sequence length="406" mass="45920">MTSSPPHNPNGNRQVLRQGRTYVHPSTANRSSVTSSDSSSTGQSLPDVGNRQTGRRLPRTFWGLEEGSGGYDNGRYARGSTFRRRRQGEQETSSPQQDQPVLSSPPPAPPPPPGQGPPSSAPPSPPPPEDNNNHSPQNGSESPRGVEPRLGKHVFDPVSDADLEGLEVVGLRNEDGERIYPDARASSGSSTPERQPAPPPNRNPLEGPETRVTRRQNDLPVAIIPQTSMELERPNLITKRLIQDPEPPRSEPPKAERLAIEYYPLEDDEDDWTDEEPWHCSDGEWEDTYEYDSDEEEDFGCIGLFKEPYEEMLLAGKGFNLEYVEIVDNWPVPAEIKNLGYRMIGRLGDQEEEDDEDEDDEEEGFIGQRFKRNEDYKLLRKHRWLHGLNPVDDDDEWEDEDEDEFF</sequence>
<feature type="compositionally biased region" description="Polar residues" evidence="1">
    <location>
        <begin position="90"/>
        <end position="102"/>
    </location>
</feature>
<accession>A0AAV9WE01</accession>
<feature type="region of interest" description="Disordered" evidence="1">
    <location>
        <begin position="348"/>
        <end position="367"/>
    </location>
</feature>
<feature type="compositionally biased region" description="Basic and acidic residues" evidence="1">
    <location>
        <begin position="144"/>
        <end position="155"/>
    </location>
</feature>
<name>A0AAV9WE01_9PEZI</name>
<dbReference type="EMBL" id="JAVHJL010000003">
    <property type="protein sequence ID" value="KAK6507071.1"/>
    <property type="molecule type" value="Genomic_DNA"/>
</dbReference>
<dbReference type="AlphaFoldDB" id="A0AAV9WE01"/>
<dbReference type="Proteomes" id="UP001370758">
    <property type="component" value="Unassembled WGS sequence"/>
</dbReference>
<evidence type="ECO:0000313" key="2">
    <source>
        <dbReference type="EMBL" id="KAK6507071.1"/>
    </source>
</evidence>
<evidence type="ECO:0008006" key="4">
    <source>
        <dbReference type="Google" id="ProtNLM"/>
    </source>
</evidence>
<comment type="caution">
    <text evidence="2">The sequence shown here is derived from an EMBL/GenBank/DDBJ whole genome shotgun (WGS) entry which is preliminary data.</text>
</comment>
<organism evidence="2 3">
    <name type="scientific">Arthrobotrys musiformis</name>
    <dbReference type="NCBI Taxonomy" id="47236"/>
    <lineage>
        <taxon>Eukaryota</taxon>
        <taxon>Fungi</taxon>
        <taxon>Dikarya</taxon>
        <taxon>Ascomycota</taxon>
        <taxon>Pezizomycotina</taxon>
        <taxon>Orbiliomycetes</taxon>
        <taxon>Orbiliales</taxon>
        <taxon>Orbiliaceae</taxon>
        <taxon>Arthrobotrys</taxon>
    </lineage>
</organism>
<feature type="compositionally biased region" description="Basic and acidic residues" evidence="1">
    <location>
        <begin position="172"/>
        <end position="181"/>
    </location>
</feature>
<reference evidence="2 3" key="1">
    <citation type="submission" date="2023-08" db="EMBL/GenBank/DDBJ databases">
        <authorList>
            <person name="Palmer J.M."/>
        </authorList>
    </citation>
    <scope>NUCLEOTIDE SEQUENCE [LARGE SCALE GENOMIC DNA]</scope>
    <source>
        <strain evidence="2 3">TWF481</strain>
    </source>
</reference>
<gene>
    <name evidence="2" type="ORF">TWF481_005521</name>
</gene>
<feature type="compositionally biased region" description="Polar residues" evidence="1">
    <location>
        <begin position="1"/>
        <end position="15"/>
    </location>
</feature>
<feature type="compositionally biased region" description="Low complexity" evidence="1">
    <location>
        <begin position="26"/>
        <end position="44"/>
    </location>
</feature>
<feature type="region of interest" description="Disordered" evidence="1">
    <location>
        <begin position="1"/>
        <end position="220"/>
    </location>
</feature>
<protein>
    <recommendedName>
        <fullName evidence="4">Transcription factor Iwr1 domain-containing protein</fullName>
    </recommendedName>
</protein>
<evidence type="ECO:0000256" key="1">
    <source>
        <dbReference type="SAM" id="MobiDB-lite"/>
    </source>
</evidence>
<evidence type="ECO:0000313" key="3">
    <source>
        <dbReference type="Proteomes" id="UP001370758"/>
    </source>
</evidence>
<feature type="compositionally biased region" description="Basic and acidic residues" evidence="1">
    <location>
        <begin position="208"/>
        <end position="217"/>
    </location>
</feature>
<feature type="compositionally biased region" description="Pro residues" evidence="1">
    <location>
        <begin position="103"/>
        <end position="129"/>
    </location>
</feature>
<feature type="compositionally biased region" description="Acidic residues" evidence="1">
    <location>
        <begin position="350"/>
        <end position="364"/>
    </location>
</feature>